<dbReference type="Gene3D" id="3.30.1130.10">
    <property type="match status" value="1"/>
</dbReference>
<dbReference type="PANTHER" id="PTHR42844">
    <property type="entry name" value="DIHYDRONEOPTERIN ALDOLASE 1-RELATED"/>
    <property type="match status" value="1"/>
</dbReference>
<evidence type="ECO:0000256" key="3">
    <source>
        <dbReference type="ARBA" id="ARBA00005708"/>
    </source>
</evidence>
<dbReference type="InterPro" id="IPR006157">
    <property type="entry name" value="FolB_dom"/>
</dbReference>
<comment type="pathway">
    <text evidence="2 6">Cofactor biosynthesis; tetrahydrofolate biosynthesis; 2-amino-4-hydroxy-6-hydroxymethyl-7,8-dihydropteridine diphosphate from 7,8-dihydroneopterin triphosphate: step 3/4.</text>
</comment>
<accession>A0A4Y7RLT9</accession>
<dbReference type="NCBIfam" id="TIGR00526">
    <property type="entry name" value="folB_dom"/>
    <property type="match status" value="1"/>
</dbReference>
<dbReference type="UniPathway" id="UPA00077">
    <property type="reaction ID" value="UER00154"/>
</dbReference>
<dbReference type="InterPro" id="IPR043133">
    <property type="entry name" value="GTP-CH-I_C/QueF"/>
</dbReference>
<reference evidence="8 9" key="1">
    <citation type="journal article" date="2018" name="Environ. Microbiol.">
        <title>Novel energy conservation strategies and behaviour of Pelotomaculum schinkii driving syntrophic propionate catabolism.</title>
        <authorList>
            <person name="Hidalgo-Ahumada C.A.P."/>
            <person name="Nobu M.K."/>
            <person name="Narihiro T."/>
            <person name="Tamaki H."/>
            <person name="Liu W.T."/>
            <person name="Kamagata Y."/>
            <person name="Stams A.J.M."/>
            <person name="Imachi H."/>
            <person name="Sousa D.Z."/>
        </authorList>
    </citation>
    <scope>NUCLEOTIDE SEQUENCE [LARGE SCALE GENOMIC DNA]</scope>
    <source>
        <strain evidence="8 9">MGP</strain>
    </source>
</reference>
<dbReference type="GO" id="GO:0046656">
    <property type="term" value="P:folic acid biosynthetic process"/>
    <property type="evidence" value="ECO:0007669"/>
    <property type="project" value="UniProtKB-UniRule"/>
</dbReference>
<dbReference type="AlphaFoldDB" id="A0A4Y7RLT9"/>
<dbReference type="Proteomes" id="UP000297597">
    <property type="component" value="Unassembled WGS sequence"/>
</dbReference>
<evidence type="ECO:0000256" key="2">
    <source>
        <dbReference type="ARBA" id="ARBA00005013"/>
    </source>
</evidence>
<dbReference type="SMART" id="SM00905">
    <property type="entry name" value="FolB"/>
    <property type="match status" value="1"/>
</dbReference>
<dbReference type="EC" id="4.1.2.25" evidence="6"/>
<gene>
    <name evidence="8" type="primary">folB</name>
    <name evidence="8" type="ORF">Pmgp_02945</name>
</gene>
<comment type="caution">
    <text evidence="8">The sequence shown here is derived from an EMBL/GenBank/DDBJ whole genome shotgun (WGS) entry which is preliminary data.</text>
</comment>
<protein>
    <recommendedName>
        <fullName evidence="6">7,8-dihydroneopterin aldolase</fullName>
        <ecNumber evidence="6">4.1.2.25</ecNumber>
    </recommendedName>
</protein>
<evidence type="ECO:0000256" key="5">
    <source>
        <dbReference type="ARBA" id="ARBA00023239"/>
    </source>
</evidence>
<comment type="catalytic activity">
    <reaction evidence="1 6">
        <text>7,8-dihydroneopterin = 6-hydroxymethyl-7,8-dihydropterin + glycolaldehyde</text>
        <dbReference type="Rhea" id="RHEA:10540"/>
        <dbReference type="ChEBI" id="CHEBI:17001"/>
        <dbReference type="ChEBI" id="CHEBI:17071"/>
        <dbReference type="ChEBI" id="CHEBI:44841"/>
        <dbReference type="EC" id="4.1.2.25"/>
    </reaction>
</comment>
<dbReference type="EMBL" id="QFFZ01000040">
    <property type="protein sequence ID" value="TEB09699.1"/>
    <property type="molecule type" value="Genomic_DNA"/>
</dbReference>
<evidence type="ECO:0000259" key="7">
    <source>
        <dbReference type="SMART" id="SM00905"/>
    </source>
</evidence>
<feature type="domain" description="Dihydroneopterin aldolase/epimerase" evidence="7">
    <location>
        <begin position="4"/>
        <end position="116"/>
    </location>
</feature>
<organism evidence="8 9">
    <name type="scientific">Pelotomaculum propionicicum</name>
    <dbReference type="NCBI Taxonomy" id="258475"/>
    <lineage>
        <taxon>Bacteria</taxon>
        <taxon>Bacillati</taxon>
        <taxon>Bacillota</taxon>
        <taxon>Clostridia</taxon>
        <taxon>Eubacteriales</taxon>
        <taxon>Desulfotomaculaceae</taxon>
        <taxon>Pelotomaculum</taxon>
    </lineage>
</organism>
<keyword evidence="4 6" id="KW-0289">Folate biosynthesis</keyword>
<dbReference type="GO" id="GO:0046654">
    <property type="term" value="P:tetrahydrofolate biosynthetic process"/>
    <property type="evidence" value="ECO:0007669"/>
    <property type="project" value="UniProtKB-UniRule"/>
</dbReference>
<keyword evidence="5 6" id="KW-0456">Lyase</keyword>
<dbReference type="OrthoDB" id="9808041at2"/>
<evidence type="ECO:0000313" key="8">
    <source>
        <dbReference type="EMBL" id="TEB09699.1"/>
    </source>
</evidence>
<dbReference type="PANTHER" id="PTHR42844:SF1">
    <property type="entry name" value="DIHYDRONEOPTERIN ALDOLASE 1-RELATED"/>
    <property type="match status" value="1"/>
</dbReference>
<name>A0A4Y7RLT9_9FIRM</name>
<dbReference type="CDD" id="cd00534">
    <property type="entry name" value="DHNA_DHNTPE"/>
    <property type="match status" value="1"/>
</dbReference>
<dbReference type="NCBIfam" id="TIGR00525">
    <property type="entry name" value="folB"/>
    <property type="match status" value="1"/>
</dbReference>
<dbReference type="SUPFAM" id="SSF55620">
    <property type="entry name" value="Tetrahydrobiopterin biosynthesis enzymes-like"/>
    <property type="match status" value="1"/>
</dbReference>
<evidence type="ECO:0000256" key="1">
    <source>
        <dbReference type="ARBA" id="ARBA00001353"/>
    </source>
</evidence>
<dbReference type="FunFam" id="3.30.1130.10:FF:000003">
    <property type="entry name" value="7,8-dihydroneopterin aldolase"/>
    <property type="match status" value="1"/>
</dbReference>
<evidence type="ECO:0000313" key="9">
    <source>
        <dbReference type="Proteomes" id="UP000297597"/>
    </source>
</evidence>
<comment type="function">
    <text evidence="6">Catalyzes the conversion of 7,8-dihydroneopterin to 6-hydroxymethyl-7,8-dihydropterin.</text>
</comment>
<dbReference type="InterPro" id="IPR006156">
    <property type="entry name" value="Dihydroneopterin_aldolase"/>
</dbReference>
<dbReference type="Pfam" id="PF02152">
    <property type="entry name" value="FolB"/>
    <property type="match status" value="1"/>
</dbReference>
<dbReference type="RefSeq" id="WP_134214730.1">
    <property type="nucleotide sequence ID" value="NZ_QFFZ01000040.1"/>
</dbReference>
<comment type="similarity">
    <text evidence="3 6">Belongs to the DHNA family.</text>
</comment>
<evidence type="ECO:0000256" key="4">
    <source>
        <dbReference type="ARBA" id="ARBA00022909"/>
    </source>
</evidence>
<sequence length="122" mass="13737">MDKISLEGMEFYGYHGARPEEQSLGQRFIVDVELYLDLRRAGATDSLDFTVNYARVFELVRSIVCGPPRLLIESVAESVAGALLAQFPLEEVLVRVKKPQAPLPGSFTWAAVEIKRKKEQRI</sequence>
<evidence type="ECO:0000256" key="6">
    <source>
        <dbReference type="RuleBase" id="RU362079"/>
    </source>
</evidence>
<proteinExistence type="inferred from homology"/>
<dbReference type="GO" id="GO:0004150">
    <property type="term" value="F:dihydroneopterin aldolase activity"/>
    <property type="evidence" value="ECO:0007669"/>
    <property type="project" value="UniProtKB-UniRule"/>
</dbReference>
<dbReference type="GO" id="GO:0005737">
    <property type="term" value="C:cytoplasm"/>
    <property type="evidence" value="ECO:0007669"/>
    <property type="project" value="TreeGrafter"/>
</dbReference>
<keyword evidence="9" id="KW-1185">Reference proteome</keyword>